<dbReference type="CDD" id="cd05716">
    <property type="entry name" value="IgV_pIgR_like"/>
    <property type="match status" value="1"/>
</dbReference>
<reference evidence="6" key="3">
    <citation type="submission" date="2025-09" db="UniProtKB">
        <authorList>
            <consortium name="Ensembl"/>
        </authorList>
    </citation>
    <scope>IDENTIFICATION</scope>
</reference>
<organism evidence="6 7">
    <name type="scientific">Sparus aurata</name>
    <name type="common">Gilthead sea bream</name>
    <dbReference type="NCBI Taxonomy" id="8175"/>
    <lineage>
        <taxon>Eukaryota</taxon>
        <taxon>Metazoa</taxon>
        <taxon>Chordata</taxon>
        <taxon>Craniata</taxon>
        <taxon>Vertebrata</taxon>
        <taxon>Euteleostomi</taxon>
        <taxon>Actinopterygii</taxon>
        <taxon>Neopterygii</taxon>
        <taxon>Teleostei</taxon>
        <taxon>Neoteleostei</taxon>
        <taxon>Acanthomorphata</taxon>
        <taxon>Eupercaria</taxon>
        <taxon>Spariformes</taxon>
        <taxon>Sparidae</taxon>
        <taxon>Sparus</taxon>
    </lineage>
</organism>
<dbReference type="OMA" id="ESHEHKE"/>
<feature type="domain" description="Immunoglobulin" evidence="5">
    <location>
        <begin position="88"/>
        <end position="201"/>
    </location>
</feature>
<dbReference type="InParanoid" id="A0A671WZC1"/>
<evidence type="ECO:0000259" key="5">
    <source>
        <dbReference type="SMART" id="SM00409"/>
    </source>
</evidence>
<dbReference type="GO" id="GO:0005886">
    <property type="term" value="C:plasma membrane"/>
    <property type="evidence" value="ECO:0007669"/>
    <property type="project" value="TreeGrafter"/>
</dbReference>
<dbReference type="InterPro" id="IPR013106">
    <property type="entry name" value="Ig_V-set"/>
</dbReference>
<accession>A0A671WZC1</accession>
<dbReference type="InterPro" id="IPR050671">
    <property type="entry name" value="CD300_family_receptors"/>
</dbReference>
<dbReference type="Gene3D" id="2.60.40.10">
    <property type="entry name" value="Immunoglobulins"/>
    <property type="match status" value="2"/>
</dbReference>
<dbReference type="PANTHER" id="PTHR11860:SF118">
    <property type="entry name" value="CMRF35-LIKE MOLECULE 3-RELATED"/>
    <property type="match status" value="1"/>
</dbReference>
<dbReference type="AlphaFoldDB" id="A0A671WZC1"/>
<sequence>LVTRVEGQRFDFRCEYSDGLQTNAKYFCHDDNNVTRNGKYYICDDTKQRRLRVTIHNVNLNDAGTYWCLIDTSGFDPKTEIKLTVYKDITKTHQTGETVQIKCPYPESHEHKEKFLCKGETPLDCKKLIQTKGQDRYGSEGRFAIRDNQRVKYFYVTIKNVNTDDSGTYWCGSDTTSQRAKSRKILLSVGEYTERVTVILTQIHLIHSCTFFCCLLVAAIIGGVVGSVAFILLVVAVVLFAYENNSCICHTAPFLPLQGNHGDHNYEEIQIQNQQASSGDALPAVNATANPPADQLFYASVNFQGDTVNVGNPLPGTDSNGSSACDYSSISRTQGAIHPPAAEQTIYTTVTKPGQP</sequence>
<name>A0A671WZC1_SPAAU</name>
<evidence type="ECO:0000256" key="2">
    <source>
        <dbReference type="ARBA" id="ARBA00022692"/>
    </source>
</evidence>
<keyword evidence="7" id="KW-1185">Reference proteome</keyword>
<dbReference type="Proteomes" id="UP000472265">
    <property type="component" value="Chromosome 1"/>
</dbReference>
<reference evidence="6" key="1">
    <citation type="submission" date="2021-04" db="EMBL/GenBank/DDBJ databases">
        <authorList>
            <consortium name="Wellcome Sanger Institute Data Sharing"/>
        </authorList>
    </citation>
    <scope>NUCLEOTIDE SEQUENCE [LARGE SCALE GENOMIC DNA]</scope>
</reference>
<evidence type="ECO:0000256" key="1">
    <source>
        <dbReference type="ARBA" id="ARBA00004370"/>
    </source>
</evidence>
<feature type="transmembrane region" description="Helical" evidence="4">
    <location>
        <begin position="209"/>
        <end position="242"/>
    </location>
</feature>
<feature type="domain" description="Immunoglobulin" evidence="5">
    <location>
        <begin position="2"/>
        <end position="86"/>
    </location>
</feature>
<evidence type="ECO:0000256" key="4">
    <source>
        <dbReference type="SAM" id="Phobius"/>
    </source>
</evidence>
<proteinExistence type="predicted"/>
<dbReference type="SMART" id="SM00409">
    <property type="entry name" value="IG"/>
    <property type="match status" value="2"/>
</dbReference>
<evidence type="ECO:0000256" key="3">
    <source>
        <dbReference type="ARBA" id="ARBA00023136"/>
    </source>
</evidence>
<dbReference type="Pfam" id="PF07686">
    <property type="entry name" value="V-set"/>
    <property type="match status" value="2"/>
</dbReference>
<protein>
    <recommendedName>
        <fullName evidence="5">Immunoglobulin domain-containing protein</fullName>
    </recommendedName>
</protein>
<dbReference type="InterPro" id="IPR036179">
    <property type="entry name" value="Ig-like_dom_sf"/>
</dbReference>
<reference evidence="6" key="2">
    <citation type="submission" date="2025-08" db="UniProtKB">
        <authorList>
            <consortium name="Ensembl"/>
        </authorList>
    </citation>
    <scope>IDENTIFICATION</scope>
</reference>
<dbReference type="Ensembl" id="ENSSAUT00010046515.1">
    <property type="protein sequence ID" value="ENSSAUP00010044219.1"/>
    <property type="gene ID" value="ENSSAUG00010018505.1"/>
</dbReference>
<dbReference type="InterPro" id="IPR013783">
    <property type="entry name" value="Ig-like_fold"/>
</dbReference>
<evidence type="ECO:0000313" key="6">
    <source>
        <dbReference type="Ensembl" id="ENSSAUP00010044219.1"/>
    </source>
</evidence>
<dbReference type="PANTHER" id="PTHR11860">
    <property type="entry name" value="POLYMERIC-IMMUNOGLOBULIN RECEPTOR"/>
    <property type="match status" value="1"/>
</dbReference>
<comment type="subcellular location">
    <subcellularLocation>
        <location evidence="1">Membrane</location>
    </subcellularLocation>
</comment>
<evidence type="ECO:0000313" key="7">
    <source>
        <dbReference type="Proteomes" id="UP000472265"/>
    </source>
</evidence>
<keyword evidence="2 4" id="KW-0812">Transmembrane</keyword>
<dbReference type="GeneTree" id="ENSGT00940000177888"/>
<dbReference type="InterPro" id="IPR003599">
    <property type="entry name" value="Ig_sub"/>
</dbReference>
<dbReference type="SUPFAM" id="SSF48726">
    <property type="entry name" value="Immunoglobulin"/>
    <property type="match status" value="2"/>
</dbReference>
<keyword evidence="4" id="KW-1133">Transmembrane helix</keyword>
<dbReference type="GO" id="GO:0004888">
    <property type="term" value="F:transmembrane signaling receptor activity"/>
    <property type="evidence" value="ECO:0007669"/>
    <property type="project" value="TreeGrafter"/>
</dbReference>
<keyword evidence="3 4" id="KW-0472">Membrane</keyword>